<sequence length="48" mass="5685">MMIIVRVRLSEVEALIYEASTSLSLTKITYLSVSYFLNHFWFFIKLIP</sequence>
<protein>
    <submittedName>
        <fullName evidence="1">Uncharacterized protein</fullName>
    </submittedName>
</protein>
<evidence type="ECO:0000313" key="1">
    <source>
        <dbReference type="EMBL" id="CEN36068.1"/>
    </source>
</evidence>
<accession>A0A0B7HEP9</accession>
<dbReference type="EMBL" id="CDOE01000061">
    <property type="protein sequence ID" value="CEN36068.1"/>
    <property type="molecule type" value="Genomic_DNA"/>
</dbReference>
<dbReference type="AlphaFoldDB" id="A0A0B7HEP9"/>
<organism evidence="1 2">
    <name type="scientific">Capnocytophaga canimorsus</name>
    <dbReference type="NCBI Taxonomy" id="28188"/>
    <lineage>
        <taxon>Bacteria</taxon>
        <taxon>Pseudomonadati</taxon>
        <taxon>Bacteroidota</taxon>
        <taxon>Flavobacteriia</taxon>
        <taxon>Flavobacteriales</taxon>
        <taxon>Flavobacteriaceae</taxon>
        <taxon>Capnocytophaga</taxon>
    </lineage>
</organism>
<evidence type="ECO:0000313" key="2">
    <source>
        <dbReference type="Proteomes" id="UP000044026"/>
    </source>
</evidence>
<reference evidence="1 2" key="1">
    <citation type="submission" date="2015-01" db="EMBL/GenBank/DDBJ databases">
        <authorList>
            <person name="Xiang T."/>
            <person name="Song Y."/>
            <person name="Huang L."/>
            <person name="Wang B."/>
            <person name="Wu P."/>
        </authorList>
    </citation>
    <scope>NUCLEOTIDE SEQUENCE [LARGE SCALE GENOMIC DNA]</scope>
    <source>
        <strain evidence="1 2">Cc12</strain>
    </source>
</reference>
<proteinExistence type="predicted"/>
<gene>
    <name evidence="1" type="ORF">CCAN12_640034</name>
</gene>
<dbReference type="Proteomes" id="UP000044026">
    <property type="component" value="Unassembled WGS sequence"/>
</dbReference>
<name>A0A0B7HEP9_9FLAO</name>